<dbReference type="Proteomes" id="UP000268857">
    <property type="component" value="Unassembled WGS sequence"/>
</dbReference>
<evidence type="ECO:0000256" key="2">
    <source>
        <dbReference type="PROSITE-ProRule" id="PRU00169"/>
    </source>
</evidence>
<proteinExistence type="predicted"/>
<gene>
    <name evidence="4" type="ORF">PCC6912_09070</name>
</gene>
<dbReference type="STRING" id="211165.GCA_000317285_01306"/>
<dbReference type="EMBL" id="RSCJ01000002">
    <property type="protein sequence ID" value="RUR86082.1"/>
    <property type="molecule type" value="Genomic_DNA"/>
</dbReference>
<dbReference type="InterPro" id="IPR050595">
    <property type="entry name" value="Bact_response_regulator"/>
</dbReference>
<evidence type="ECO:0000256" key="1">
    <source>
        <dbReference type="ARBA" id="ARBA00022553"/>
    </source>
</evidence>
<dbReference type="RefSeq" id="WP_016879311.1">
    <property type="nucleotide sequence ID" value="NZ_AJLN01000049.1"/>
</dbReference>
<organism evidence="4 5">
    <name type="scientific">Chlorogloeopsis fritschii PCC 6912</name>
    <dbReference type="NCBI Taxonomy" id="211165"/>
    <lineage>
        <taxon>Bacteria</taxon>
        <taxon>Bacillati</taxon>
        <taxon>Cyanobacteriota</taxon>
        <taxon>Cyanophyceae</taxon>
        <taxon>Nostocales</taxon>
        <taxon>Chlorogloeopsidaceae</taxon>
        <taxon>Chlorogloeopsis</taxon>
    </lineage>
</organism>
<dbReference type="Gene3D" id="3.40.50.2300">
    <property type="match status" value="1"/>
</dbReference>
<dbReference type="OrthoDB" id="1901654at2"/>
<evidence type="ECO:0000313" key="5">
    <source>
        <dbReference type="Proteomes" id="UP000268857"/>
    </source>
</evidence>
<dbReference type="SUPFAM" id="SSF52172">
    <property type="entry name" value="CheY-like"/>
    <property type="match status" value="1"/>
</dbReference>
<accession>A0A3S1FUL2</accession>
<dbReference type="PANTHER" id="PTHR44591">
    <property type="entry name" value="STRESS RESPONSE REGULATOR PROTEIN 1"/>
    <property type="match status" value="1"/>
</dbReference>
<protein>
    <recommendedName>
        <fullName evidence="3">Response regulatory domain-containing protein</fullName>
    </recommendedName>
</protein>
<dbReference type="AlphaFoldDB" id="A0A3S1FUL2"/>
<dbReference type="PROSITE" id="PS50110">
    <property type="entry name" value="RESPONSE_REGULATORY"/>
    <property type="match status" value="1"/>
</dbReference>
<name>A0A3S1FUL2_CHLFR</name>
<feature type="modified residue" description="4-aspartylphosphate" evidence="2">
    <location>
        <position position="73"/>
    </location>
</feature>
<sequence length="150" mass="17015">MSDDYENYHLKDDRKNFQPLDGLRILVVDDDEDTRTFITFVLEEDGALVTTAASALEALRLIKQFQPHLLITDLAMPEVDGYSLLRQLRTLNPPLGTIPAIAVTAVDLQREGDFYLQYGFQGYLLKPVDPTDLVIEIVKLIQQQSSFTDK</sequence>
<dbReference type="SMART" id="SM00448">
    <property type="entry name" value="REC"/>
    <property type="match status" value="1"/>
</dbReference>
<comment type="caution">
    <text evidence="4">The sequence shown here is derived from an EMBL/GenBank/DDBJ whole genome shotgun (WGS) entry which is preliminary data.</text>
</comment>
<evidence type="ECO:0000313" key="4">
    <source>
        <dbReference type="EMBL" id="RUR86082.1"/>
    </source>
</evidence>
<evidence type="ECO:0000259" key="3">
    <source>
        <dbReference type="PROSITE" id="PS50110"/>
    </source>
</evidence>
<reference evidence="4 5" key="1">
    <citation type="journal article" date="2019" name="Genome Biol. Evol.">
        <title>Day and night: Metabolic profiles and evolutionary relationships of six axenic non-marine cyanobacteria.</title>
        <authorList>
            <person name="Will S.E."/>
            <person name="Henke P."/>
            <person name="Boedeker C."/>
            <person name="Huang S."/>
            <person name="Brinkmann H."/>
            <person name="Rohde M."/>
            <person name="Jarek M."/>
            <person name="Friedl T."/>
            <person name="Seufert S."/>
            <person name="Schumacher M."/>
            <person name="Overmann J."/>
            <person name="Neumann-Schaal M."/>
            <person name="Petersen J."/>
        </authorList>
    </citation>
    <scope>NUCLEOTIDE SEQUENCE [LARGE SCALE GENOMIC DNA]</scope>
    <source>
        <strain evidence="4 5">PCC 6912</strain>
    </source>
</reference>
<dbReference type="InterPro" id="IPR001789">
    <property type="entry name" value="Sig_transdc_resp-reg_receiver"/>
</dbReference>
<dbReference type="Pfam" id="PF00072">
    <property type="entry name" value="Response_reg"/>
    <property type="match status" value="1"/>
</dbReference>
<keyword evidence="5" id="KW-1185">Reference proteome</keyword>
<dbReference type="InterPro" id="IPR011006">
    <property type="entry name" value="CheY-like_superfamily"/>
</dbReference>
<dbReference type="PANTHER" id="PTHR44591:SF3">
    <property type="entry name" value="RESPONSE REGULATORY DOMAIN-CONTAINING PROTEIN"/>
    <property type="match status" value="1"/>
</dbReference>
<keyword evidence="1 2" id="KW-0597">Phosphoprotein</keyword>
<feature type="domain" description="Response regulatory" evidence="3">
    <location>
        <begin position="24"/>
        <end position="141"/>
    </location>
</feature>
<dbReference type="GO" id="GO:0000160">
    <property type="term" value="P:phosphorelay signal transduction system"/>
    <property type="evidence" value="ECO:0007669"/>
    <property type="project" value="InterPro"/>
</dbReference>